<comment type="caution">
    <text evidence="10">The sequence shown here is derived from an EMBL/GenBank/DDBJ whole genome shotgun (WGS) entry which is preliminary data.</text>
</comment>
<comment type="function">
    <text evidence="8">Catalyzes the deamination of adenosine to inosine at the wobble position 34 of tRNA(Arg2).</text>
</comment>
<keyword evidence="5 8" id="KW-0378">Hydrolase</keyword>
<dbReference type="AlphaFoldDB" id="A0A921HMH9"/>
<dbReference type="EC" id="3.5.4.33" evidence="8"/>
<feature type="binding site" evidence="8">
    <location>
        <position position="60"/>
    </location>
    <ligand>
        <name>Zn(2+)</name>
        <dbReference type="ChEBI" id="CHEBI:29105"/>
        <note>catalytic</note>
    </ligand>
</feature>
<dbReference type="PROSITE" id="PS51747">
    <property type="entry name" value="CYT_DCMP_DEAMINASES_2"/>
    <property type="match status" value="1"/>
</dbReference>
<feature type="binding site" evidence="8">
    <location>
        <position position="90"/>
    </location>
    <ligand>
        <name>Zn(2+)</name>
        <dbReference type="ChEBI" id="CHEBI:29105"/>
        <note>catalytic</note>
    </ligand>
</feature>
<evidence type="ECO:0000256" key="3">
    <source>
        <dbReference type="ARBA" id="ARBA00022694"/>
    </source>
</evidence>
<name>A0A921HMH9_9FIRM</name>
<dbReference type="Proteomes" id="UP000780768">
    <property type="component" value="Unassembled WGS sequence"/>
</dbReference>
<evidence type="ECO:0000313" key="10">
    <source>
        <dbReference type="EMBL" id="HJF84546.1"/>
    </source>
</evidence>
<evidence type="ECO:0000256" key="2">
    <source>
        <dbReference type="ARBA" id="ARBA00011738"/>
    </source>
</evidence>
<dbReference type="InterPro" id="IPR028883">
    <property type="entry name" value="tRNA_aden_deaminase"/>
</dbReference>
<dbReference type="CDD" id="cd01285">
    <property type="entry name" value="nucleoside_deaminase"/>
    <property type="match status" value="1"/>
</dbReference>
<dbReference type="InterPro" id="IPR016192">
    <property type="entry name" value="APOBEC/CMP_deaminase_Zn-bd"/>
</dbReference>
<evidence type="ECO:0000256" key="6">
    <source>
        <dbReference type="ARBA" id="ARBA00022833"/>
    </source>
</evidence>
<keyword evidence="6 8" id="KW-0862">Zinc</keyword>
<dbReference type="Pfam" id="PF14437">
    <property type="entry name" value="MafB19-deam"/>
    <property type="match status" value="1"/>
</dbReference>
<dbReference type="Gene3D" id="3.40.140.10">
    <property type="entry name" value="Cytidine Deaminase, domain 2"/>
    <property type="match status" value="1"/>
</dbReference>
<dbReference type="PANTHER" id="PTHR11079:SF202">
    <property type="entry name" value="TRNA-SPECIFIC ADENOSINE DEAMINASE"/>
    <property type="match status" value="1"/>
</dbReference>
<evidence type="ECO:0000259" key="9">
    <source>
        <dbReference type="PROSITE" id="PS51747"/>
    </source>
</evidence>
<comment type="catalytic activity">
    <reaction evidence="7 8">
        <text>adenosine(34) in tRNA + H2O + H(+) = inosine(34) in tRNA + NH4(+)</text>
        <dbReference type="Rhea" id="RHEA:43168"/>
        <dbReference type="Rhea" id="RHEA-COMP:10373"/>
        <dbReference type="Rhea" id="RHEA-COMP:10374"/>
        <dbReference type="ChEBI" id="CHEBI:15377"/>
        <dbReference type="ChEBI" id="CHEBI:15378"/>
        <dbReference type="ChEBI" id="CHEBI:28938"/>
        <dbReference type="ChEBI" id="CHEBI:74411"/>
        <dbReference type="ChEBI" id="CHEBI:82852"/>
        <dbReference type="EC" id="3.5.4.33"/>
    </reaction>
</comment>
<proteinExistence type="inferred from homology"/>
<dbReference type="GO" id="GO:0008270">
    <property type="term" value="F:zinc ion binding"/>
    <property type="evidence" value="ECO:0007669"/>
    <property type="project" value="UniProtKB-UniRule"/>
</dbReference>
<reference evidence="10" key="1">
    <citation type="journal article" date="2021" name="PeerJ">
        <title>Extensive microbial diversity within the chicken gut microbiome revealed by metagenomics and culture.</title>
        <authorList>
            <person name="Gilroy R."/>
            <person name="Ravi A."/>
            <person name="Getino M."/>
            <person name="Pursley I."/>
            <person name="Horton D.L."/>
            <person name="Alikhan N.F."/>
            <person name="Baker D."/>
            <person name="Gharbi K."/>
            <person name="Hall N."/>
            <person name="Watson M."/>
            <person name="Adriaenssens E.M."/>
            <person name="Foster-Nyarko E."/>
            <person name="Jarju S."/>
            <person name="Secka A."/>
            <person name="Antonio M."/>
            <person name="Oren A."/>
            <person name="Chaudhuri R.R."/>
            <person name="La Ragione R."/>
            <person name="Hildebrand F."/>
            <person name="Pallen M.J."/>
        </authorList>
    </citation>
    <scope>NUCLEOTIDE SEQUENCE</scope>
    <source>
        <strain evidence="10">7318</strain>
    </source>
</reference>
<comment type="cofactor">
    <cofactor evidence="8">
        <name>Zn(2+)</name>
        <dbReference type="ChEBI" id="CHEBI:29105"/>
    </cofactor>
    <text evidence="8">Binds 1 zinc ion per subunit.</text>
</comment>
<dbReference type="HAMAP" id="MF_00972">
    <property type="entry name" value="tRNA_aden_deaminase"/>
    <property type="match status" value="1"/>
</dbReference>
<dbReference type="InterPro" id="IPR002125">
    <property type="entry name" value="CMP_dCMP_dom"/>
</dbReference>
<dbReference type="InterPro" id="IPR016193">
    <property type="entry name" value="Cytidine_deaminase-like"/>
</dbReference>
<accession>A0A921HMH9</accession>
<dbReference type="SUPFAM" id="SSF53927">
    <property type="entry name" value="Cytidine deaminase-like"/>
    <property type="match status" value="1"/>
</dbReference>
<protein>
    <recommendedName>
        <fullName evidence="8">tRNA-specific adenosine deaminase</fullName>
        <ecNumber evidence="8">3.5.4.33</ecNumber>
    </recommendedName>
</protein>
<organism evidence="10 11">
    <name type="scientific">Megamonas hypermegale</name>
    <dbReference type="NCBI Taxonomy" id="158847"/>
    <lineage>
        <taxon>Bacteria</taxon>
        <taxon>Bacillati</taxon>
        <taxon>Bacillota</taxon>
        <taxon>Negativicutes</taxon>
        <taxon>Selenomonadales</taxon>
        <taxon>Selenomonadaceae</taxon>
        <taxon>Megamonas</taxon>
    </lineage>
</organism>
<dbReference type="GO" id="GO:0002100">
    <property type="term" value="P:tRNA wobble adenosine to inosine editing"/>
    <property type="evidence" value="ECO:0007669"/>
    <property type="project" value="UniProtKB-UniRule"/>
</dbReference>
<evidence type="ECO:0000256" key="1">
    <source>
        <dbReference type="ARBA" id="ARBA00010669"/>
    </source>
</evidence>
<feature type="domain" description="CMP/dCMP-type deaminase" evidence="9">
    <location>
        <begin position="8"/>
        <end position="119"/>
    </location>
</feature>
<dbReference type="PROSITE" id="PS00903">
    <property type="entry name" value="CYT_DCMP_DEAMINASES_1"/>
    <property type="match status" value="1"/>
</dbReference>
<evidence type="ECO:0000256" key="5">
    <source>
        <dbReference type="ARBA" id="ARBA00022801"/>
    </source>
</evidence>
<feature type="binding site" evidence="8">
    <location>
        <position position="93"/>
    </location>
    <ligand>
        <name>Zn(2+)</name>
        <dbReference type="ChEBI" id="CHEBI:29105"/>
        <note>catalytic</note>
    </ligand>
</feature>
<comment type="similarity">
    <text evidence="1">Belongs to the cytidine and deoxycytidylate deaminase family. ADAT2 subfamily.</text>
</comment>
<evidence type="ECO:0000313" key="11">
    <source>
        <dbReference type="Proteomes" id="UP000780768"/>
    </source>
</evidence>
<dbReference type="FunFam" id="3.40.140.10:FF:000005">
    <property type="entry name" value="tRNA-specific adenosine deaminase"/>
    <property type="match status" value="1"/>
</dbReference>
<dbReference type="GO" id="GO:0052717">
    <property type="term" value="F:tRNA-specific adenosine-34 deaminase activity"/>
    <property type="evidence" value="ECO:0007669"/>
    <property type="project" value="UniProtKB-UniRule"/>
</dbReference>
<evidence type="ECO:0000256" key="7">
    <source>
        <dbReference type="ARBA" id="ARBA00048045"/>
    </source>
</evidence>
<dbReference type="RefSeq" id="WP_303691796.1">
    <property type="nucleotide sequence ID" value="NZ_CAKMHU010000003.1"/>
</dbReference>
<keyword evidence="3 8" id="KW-0819">tRNA processing</keyword>
<dbReference type="PANTHER" id="PTHR11079">
    <property type="entry name" value="CYTOSINE DEAMINASE FAMILY MEMBER"/>
    <property type="match status" value="1"/>
</dbReference>
<dbReference type="EMBL" id="DYVR01000069">
    <property type="protein sequence ID" value="HJF84546.1"/>
    <property type="molecule type" value="Genomic_DNA"/>
</dbReference>
<gene>
    <name evidence="8 10" type="primary">tadA</name>
    <name evidence="10" type="ORF">K8V65_02635</name>
</gene>
<feature type="active site" description="Proton donor" evidence="8">
    <location>
        <position position="62"/>
    </location>
</feature>
<evidence type="ECO:0000256" key="4">
    <source>
        <dbReference type="ARBA" id="ARBA00022723"/>
    </source>
</evidence>
<reference evidence="10" key="2">
    <citation type="submission" date="2021-09" db="EMBL/GenBank/DDBJ databases">
        <authorList>
            <person name="Gilroy R."/>
        </authorList>
    </citation>
    <scope>NUCLEOTIDE SEQUENCE</scope>
    <source>
        <strain evidence="10">7318</strain>
    </source>
</reference>
<comment type="subunit">
    <text evidence="2 8">Homodimer.</text>
</comment>
<evidence type="ECO:0000256" key="8">
    <source>
        <dbReference type="HAMAP-Rule" id="MF_00972"/>
    </source>
</evidence>
<dbReference type="NCBIfam" id="NF008113">
    <property type="entry name" value="PRK10860.1"/>
    <property type="match status" value="1"/>
</dbReference>
<keyword evidence="4 8" id="KW-0479">Metal-binding</keyword>
<dbReference type="InterPro" id="IPR058535">
    <property type="entry name" value="MafB19-deam"/>
</dbReference>
<sequence length="156" mass="17461">MNDITVIHSDAEGMREALKEAAKAFRLGEIPIGAIICNKQGQIIARAHNLRETTFDATAHAEIIAIKKACQKIKNWRLCDLTLYVTIEPCPMCAGALFTSRIKRLVYGATDWRAGGCESVFNIVSNPYLPHQIEVRAGVLEDECSAIVKRFFQQRR</sequence>